<dbReference type="InterPro" id="IPR013780">
    <property type="entry name" value="Glyco_hydro_b"/>
</dbReference>
<dbReference type="InterPro" id="IPR012768">
    <property type="entry name" value="Trehalose_TreZ"/>
</dbReference>
<comment type="subcellular location">
    <subcellularLocation>
        <location evidence="1">Cytoplasm</location>
    </subcellularLocation>
</comment>
<dbReference type="InterPro" id="IPR017853">
    <property type="entry name" value="GH"/>
</dbReference>
<evidence type="ECO:0000256" key="13">
    <source>
        <dbReference type="NCBIfam" id="TIGR02402"/>
    </source>
</evidence>
<dbReference type="PANTHER" id="PTHR43651:SF11">
    <property type="entry name" value="MALTO-OLIGOSYLTREHALOSE TREHALOHYDROLASE"/>
    <property type="match status" value="1"/>
</dbReference>
<dbReference type="SUPFAM" id="SSF51445">
    <property type="entry name" value="(Trans)glycosidases"/>
    <property type="match status" value="1"/>
</dbReference>
<evidence type="ECO:0000259" key="15">
    <source>
        <dbReference type="SMART" id="SM00642"/>
    </source>
</evidence>
<dbReference type="Gene3D" id="2.60.40.10">
    <property type="entry name" value="Immunoglobulins"/>
    <property type="match status" value="1"/>
</dbReference>
<dbReference type="PIRSF" id="PIRSF006337">
    <property type="entry name" value="Trehalose_TreZ"/>
    <property type="match status" value="1"/>
</dbReference>
<evidence type="ECO:0000256" key="9">
    <source>
        <dbReference type="ARBA" id="ARBA00023295"/>
    </source>
</evidence>
<evidence type="ECO:0000256" key="4">
    <source>
        <dbReference type="ARBA" id="ARBA00012268"/>
    </source>
</evidence>
<dbReference type="Gene3D" id="2.60.40.1180">
    <property type="entry name" value="Golgi alpha-mannosidase II"/>
    <property type="match status" value="1"/>
</dbReference>
<dbReference type="CDD" id="cd11325">
    <property type="entry name" value="AmyAc_GTHase"/>
    <property type="match status" value="1"/>
</dbReference>
<dbReference type="GO" id="GO:0033942">
    <property type="term" value="F:4-alpha-D-(1-&gt;4)-alpha-D-glucanotrehalose trehalohydrolase activity"/>
    <property type="evidence" value="ECO:0007669"/>
    <property type="project" value="UniProtKB-EC"/>
</dbReference>
<dbReference type="Gene3D" id="1.10.10.760">
    <property type="entry name" value="E-set domains of sugar-utilizing enzymes"/>
    <property type="match status" value="1"/>
</dbReference>
<dbReference type="SMART" id="SM00642">
    <property type="entry name" value="Aamy"/>
    <property type="match status" value="1"/>
</dbReference>
<dbReference type="Pfam" id="PF00128">
    <property type="entry name" value="Alpha-amylase"/>
    <property type="match status" value="1"/>
</dbReference>
<evidence type="ECO:0000256" key="7">
    <source>
        <dbReference type="ARBA" id="ARBA00022801"/>
    </source>
</evidence>
<dbReference type="NCBIfam" id="TIGR02402">
    <property type="entry name" value="trehalose_TreZ"/>
    <property type="match status" value="1"/>
</dbReference>
<protein>
    <recommendedName>
        <fullName evidence="5 13">Malto-oligosyltrehalose trehalohydrolase</fullName>
        <shortName evidence="14">MTHase</shortName>
        <ecNumber evidence="4 13">3.2.1.141</ecNumber>
    </recommendedName>
    <alternativeName>
        <fullName evidence="11 14">4-alpha-D-((1-&gt;4)-alpha-D-glucano)trehalose trehalohydrolase</fullName>
    </alternativeName>
    <alternativeName>
        <fullName evidence="10 14">Maltooligosyl trehalose trehalohydrolase</fullName>
    </alternativeName>
</protein>
<comment type="pathway">
    <text evidence="2 14">Glycan biosynthesis; trehalose biosynthesis.</text>
</comment>
<keyword evidence="6" id="KW-0963">Cytoplasm</keyword>
<dbReference type="SUPFAM" id="SSF51011">
    <property type="entry name" value="Glycosyl hydrolase domain"/>
    <property type="match status" value="1"/>
</dbReference>
<evidence type="ECO:0000256" key="5">
    <source>
        <dbReference type="ARBA" id="ARBA00015938"/>
    </source>
</evidence>
<evidence type="ECO:0000256" key="2">
    <source>
        <dbReference type="ARBA" id="ARBA00005199"/>
    </source>
</evidence>
<dbReference type="InterPro" id="IPR014756">
    <property type="entry name" value="Ig_E-set"/>
</dbReference>
<evidence type="ECO:0000256" key="3">
    <source>
        <dbReference type="ARBA" id="ARBA00008061"/>
    </source>
</evidence>
<gene>
    <name evidence="16" type="primary">treZ</name>
    <name evidence="16" type="ORF">ACFS7Z_01000</name>
</gene>
<dbReference type="EMBL" id="JBHUOX010000001">
    <property type="protein sequence ID" value="MFD2998922.1"/>
    <property type="molecule type" value="Genomic_DNA"/>
</dbReference>
<evidence type="ECO:0000256" key="14">
    <source>
        <dbReference type="PIRNR" id="PIRNR006337"/>
    </source>
</evidence>
<evidence type="ECO:0000256" key="11">
    <source>
        <dbReference type="ARBA" id="ARBA00033284"/>
    </source>
</evidence>
<dbReference type="Gene3D" id="3.20.20.80">
    <property type="entry name" value="Glycosidases"/>
    <property type="match status" value="1"/>
</dbReference>
<reference evidence="17" key="1">
    <citation type="journal article" date="2019" name="Int. J. Syst. Evol. Microbiol.">
        <title>The Global Catalogue of Microorganisms (GCM) 10K type strain sequencing project: providing services to taxonomists for standard genome sequencing and annotation.</title>
        <authorList>
            <consortium name="The Broad Institute Genomics Platform"/>
            <consortium name="The Broad Institute Genome Sequencing Center for Infectious Disease"/>
            <person name="Wu L."/>
            <person name="Ma J."/>
        </authorList>
    </citation>
    <scope>NUCLEOTIDE SEQUENCE [LARGE SCALE GENOMIC DNA]</scope>
    <source>
        <strain evidence="17">KCTC 23984</strain>
    </source>
</reference>
<accession>A0ABW6BPI3</accession>
<evidence type="ECO:0000256" key="1">
    <source>
        <dbReference type="ARBA" id="ARBA00004496"/>
    </source>
</evidence>
<dbReference type="RefSeq" id="WP_377479525.1">
    <property type="nucleotide sequence ID" value="NZ_JBHUOX010000001.1"/>
</dbReference>
<dbReference type="SUPFAM" id="SSF81296">
    <property type="entry name" value="E set domains"/>
    <property type="match status" value="1"/>
</dbReference>
<keyword evidence="8" id="KW-0119">Carbohydrate metabolism</keyword>
<sequence length="614" mass="70432">MKTVGSEYIGNGRCRFTVWAPGKKKMMLRLVHPEEQEIEMDCAEWGYFSAEIEPASPDIRYYYKPDGKKEYPDPASHYQPEGVHGPSEVVDHGAYTWRDTSWKNLPFQDLVLYELHVGTFTPEGTFEAIIPRLDALKETGINAIELMPVAQFPGSRNWGYDGVFPYAVQNSYGGPNGLKKLVDACHAKGIAVYLDVVYNHLGPEGNYFEEYGPYFSEKYSTPWGKAINYDGAHSDGVREYFANNTLYWLEYYHIDGLRLDAIHTIFDQSAVSFWELLQNKIQALAEQMGRSFYLIAESDLNNPRVVKKTEVGGFGFDAQWLDDFHHSLYVLLDKDGLQFYEDFGKMEQFSKALTDGFVHSGEYVKFRKKSFGTSSASVPGNHFIAFAQNHDQIGNRPEGDRLSVLVDFERLKLAAAAVFLSPYIPMLFMGEEYGEDNPFLYFVSHSDKDLIKAVQKGRKEEFADYKFRGALPDPQDEDTFQRSKLGWGKRKEGKHQKLLNWHKALIQLRRSNSVLQNFNKADVEAQTLEQDGLVLMRQNHNHTESLICLFNLSENEISYTLPNTRTHWSKVLNSKERQWLQEQGNMEFSAAEQLAKGEMLTLPPWSVLVYQTRL</sequence>
<keyword evidence="17" id="KW-1185">Reference proteome</keyword>
<dbReference type="InterPro" id="IPR044901">
    <property type="entry name" value="Trehalose_TreZ_E-set_sf"/>
</dbReference>
<evidence type="ECO:0000256" key="6">
    <source>
        <dbReference type="ARBA" id="ARBA00022490"/>
    </source>
</evidence>
<dbReference type="PANTHER" id="PTHR43651">
    <property type="entry name" value="1,4-ALPHA-GLUCAN-BRANCHING ENZYME"/>
    <property type="match status" value="1"/>
</dbReference>
<feature type="domain" description="Glycosyl hydrolase family 13 catalytic" evidence="15">
    <location>
        <begin position="114"/>
        <end position="458"/>
    </location>
</feature>
<keyword evidence="7 14" id="KW-0378">Hydrolase</keyword>
<dbReference type="Proteomes" id="UP001597641">
    <property type="component" value="Unassembled WGS sequence"/>
</dbReference>
<evidence type="ECO:0000256" key="8">
    <source>
        <dbReference type="ARBA" id="ARBA00023277"/>
    </source>
</evidence>
<proteinExistence type="inferred from homology"/>
<comment type="caution">
    <text evidence="16">The sequence shown here is derived from an EMBL/GenBank/DDBJ whole genome shotgun (WGS) entry which is preliminary data.</text>
</comment>
<evidence type="ECO:0000313" key="17">
    <source>
        <dbReference type="Proteomes" id="UP001597641"/>
    </source>
</evidence>
<dbReference type="InterPro" id="IPR006047">
    <property type="entry name" value="GH13_cat_dom"/>
</dbReference>
<dbReference type="InterPro" id="IPR013783">
    <property type="entry name" value="Ig-like_fold"/>
</dbReference>
<evidence type="ECO:0000256" key="12">
    <source>
        <dbReference type="ARBA" id="ARBA00034013"/>
    </source>
</evidence>
<comment type="catalytic activity">
    <reaction evidence="12 14">
        <text>hydrolysis of (1-&gt;4)-alpha-D-glucosidic linkage in 4-alpha-D-[(1-&gt;4)-alpha-D-glucanosyl]n trehalose to yield trehalose and (1-&gt;4)-alpha-D-glucan.</text>
        <dbReference type="EC" id="3.2.1.141"/>
    </reaction>
</comment>
<dbReference type="CDD" id="cd02853">
    <property type="entry name" value="E_set_MTHase_like_N"/>
    <property type="match status" value="1"/>
</dbReference>
<comment type="similarity">
    <text evidence="3 14">Belongs to the glycosyl hydrolase 13 family.</text>
</comment>
<keyword evidence="9 14" id="KW-0326">Glycosidase</keyword>
<evidence type="ECO:0000256" key="10">
    <source>
        <dbReference type="ARBA" id="ARBA00032057"/>
    </source>
</evidence>
<name>A0ABW6BPI3_9BACT</name>
<organism evidence="16 17">
    <name type="scientific">Pontibacter toksunensis</name>
    <dbReference type="NCBI Taxonomy" id="1332631"/>
    <lineage>
        <taxon>Bacteria</taxon>
        <taxon>Pseudomonadati</taxon>
        <taxon>Bacteroidota</taxon>
        <taxon>Cytophagia</taxon>
        <taxon>Cytophagales</taxon>
        <taxon>Hymenobacteraceae</taxon>
        <taxon>Pontibacter</taxon>
    </lineage>
</organism>
<evidence type="ECO:0000313" key="16">
    <source>
        <dbReference type="EMBL" id="MFD2998922.1"/>
    </source>
</evidence>
<dbReference type="EC" id="3.2.1.141" evidence="4 13"/>